<evidence type="ECO:0000256" key="6">
    <source>
        <dbReference type="ARBA" id="ARBA00022741"/>
    </source>
</evidence>
<gene>
    <name evidence="12" type="ORF">IHE51_01005</name>
</gene>
<keyword evidence="7 12" id="KW-0418">Kinase</keyword>
<dbReference type="Proteomes" id="UP000718571">
    <property type="component" value="Unassembled WGS sequence"/>
</dbReference>
<evidence type="ECO:0000256" key="9">
    <source>
        <dbReference type="ARBA" id="ARBA00047899"/>
    </source>
</evidence>
<comment type="catalytic activity">
    <reaction evidence="10">
        <text>L-seryl-[protein] + ATP = O-phospho-L-seryl-[protein] + ADP + H(+)</text>
        <dbReference type="Rhea" id="RHEA:17989"/>
        <dbReference type="Rhea" id="RHEA-COMP:9863"/>
        <dbReference type="Rhea" id="RHEA-COMP:11604"/>
        <dbReference type="ChEBI" id="CHEBI:15378"/>
        <dbReference type="ChEBI" id="CHEBI:29999"/>
        <dbReference type="ChEBI" id="CHEBI:30616"/>
        <dbReference type="ChEBI" id="CHEBI:83421"/>
        <dbReference type="ChEBI" id="CHEBI:456216"/>
        <dbReference type="EC" id="2.7.11.1"/>
    </reaction>
</comment>
<dbReference type="AlphaFoldDB" id="A0A8T3URX6"/>
<dbReference type="PANTHER" id="PTHR12209:SF0">
    <property type="entry name" value="EKC_KEOPS COMPLEX SUBUNIT TP53RK"/>
    <property type="match status" value="1"/>
</dbReference>
<name>A0A8T3URX6_9ARCH</name>
<dbReference type="PROSITE" id="PS50011">
    <property type="entry name" value="PROTEIN_KINASE_DOM"/>
    <property type="match status" value="1"/>
</dbReference>
<evidence type="ECO:0000259" key="11">
    <source>
        <dbReference type="PROSITE" id="PS50011"/>
    </source>
</evidence>
<dbReference type="GO" id="GO:0005524">
    <property type="term" value="F:ATP binding"/>
    <property type="evidence" value="ECO:0007669"/>
    <property type="project" value="UniProtKB-KW"/>
</dbReference>
<proteinExistence type="inferred from homology"/>
<evidence type="ECO:0000256" key="8">
    <source>
        <dbReference type="ARBA" id="ARBA00022840"/>
    </source>
</evidence>
<dbReference type="GO" id="GO:0004674">
    <property type="term" value="F:protein serine/threonine kinase activity"/>
    <property type="evidence" value="ECO:0007669"/>
    <property type="project" value="UniProtKB-KW"/>
</dbReference>
<dbReference type="PROSITE" id="PS00109">
    <property type="entry name" value="PROTEIN_KINASE_TYR"/>
    <property type="match status" value="1"/>
</dbReference>
<dbReference type="InterPro" id="IPR008266">
    <property type="entry name" value="Tyr_kinase_AS"/>
</dbReference>
<keyword evidence="6" id="KW-0547">Nucleotide-binding</keyword>
<dbReference type="Gene3D" id="1.10.510.10">
    <property type="entry name" value="Transferase(Phosphotransferase) domain 1"/>
    <property type="match status" value="1"/>
</dbReference>
<dbReference type="GO" id="GO:0008033">
    <property type="term" value="P:tRNA processing"/>
    <property type="evidence" value="ECO:0007669"/>
    <property type="project" value="UniProtKB-KW"/>
</dbReference>
<dbReference type="InterPro" id="IPR018934">
    <property type="entry name" value="RIO_dom"/>
</dbReference>
<evidence type="ECO:0000256" key="7">
    <source>
        <dbReference type="ARBA" id="ARBA00022777"/>
    </source>
</evidence>
<evidence type="ECO:0000313" key="12">
    <source>
        <dbReference type="EMBL" id="MBE5728421.1"/>
    </source>
</evidence>
<dbReference type="GO" id="GO:0005829">
    <property type="term" value="C:cytosol"/>
    <property type="evidence" value="ECO:0007669"/>
    <property type="project" value="TreeGrafter"/>
</dbReference>
<dbReference type="InterPro" id="IPR000719">
    <property type="entry name" value="Prot_kinase_dom"/>
</dbReference>
<evidence type="ECO:0000256" key="4">
    <source>
        <dbReference type="ARBA" id="ARBA00022679"/>
    </source>
</evidence>
<comment type="caution">
    <text evidence="12">The sequence shown here is derived from an EMBL/GenBank/DDBJ whole genome shotgun (WGS) entry which is preliminary data.</text>
</comment>
<dbReference type="Pfam" id="PF01163">
    <property type="entry name" value="RIO1"/>
    <property type="match status" value="1"/>
</dbReference>
<accession>A0A8T3URX6</accession>
<dbReference type="PANTHER" id="PTHR12209">
    <property type="entry name" value="NON-SPECIFIC SERINE/THREONINE PROTEIN KINASE"/>
    <property type="match status" value="1"/>
</dbReference>
<evidence type="ECO:0000256" key="3">
    <source>
        <dbReference type="ARBA" id="ARBA00022527"/>
    </source>
</evidence>
<keyword evidence="4 12" id="KW-0808">Transferase</keyword>
<evidence type="ECO:0000256" key="5">
    <source>
        <dbReference type="ARBA" id="ARBA00022694"/>
    </source>
</evidence>
<feature type="domain" description="Protein kinase" evidence="11">
    <location>
        <begin position="1"/>
        <end position="201"/>
    </location>
</feature>
<organism evidence="12 13">
    <name type="scientific">Candidatus Acidifodinimicrobium mancum</name>
    <dbReference type="NCBI Taxonomy" id="2898728"/>
    <lineage>
        <taxon>Archaea</taxon>
        <taxon>Candidatus Parvarchaeota</taxon>
        <taxon>Candidatus Acidifodinimicrobiaceae</taxon>
        <taxon>Candidatus Acidifodinimicrobium</taxon>
    </lineage>
</organism>
<dbReference type="InterPro" id="IPR011009">
    <property type="entry name" value="Kinase-like_dom_sf"/>
</dbReference>
<evidence type="ECO:0000256" key="10">
    <source>
        <dbReference type="ARBA" id="ARBA00048679"/>
    </source>
</evidence>
<dbReference type="InterPro" id="IPR022495">
    <property type="entry name" value="Bud32"/>
</dbReference>
<dbReference type="EC" id="2.7.11.1" evidence="2"/>
<dbReference type="NCBIfam" id="TIGR03724">
    <property type="entry name" value="arch_bud32"/>
    <property type="match status" value="1"/>
</dbReference>
<evidence type="ECO:0000256" key="2">
    <source>
        <dbReference type="ARBA" id="ARBA00012513"/>
    </source>
</evidence>
<keyword evidence="3 12" id="KW-0723">Serine/threonine-protein kinase</keyword>
<dbReference type="Gene3D" id="3.30.200.20">
    <property type="entry name" value="Phosphorylase Kinase, domain 1"/>
    <property type="match status" value="1"/>
</dbReference>
<dbReference type="SMART" id="SM00220">
    <property type="entry name" value="S_TKc"/>
    <property type="match status" value="1"/>
</dbReference>
<evidence type="ECO:0000313" key="13">
    <source>
        <dbReference type="Proteomes" id="UP000718571"/>
    </source>
</evidence>
<keyword evidence="5" id="KW-0819">tRNA processing</keyword>
<dbReference type="EMBL" id="JADFAR010000011">
    <property type="protein sequence ID" value="MBE5728421.1"/>
    <property type="molecule type" value="Genomic_DNA"/>
</dbReference>
<sequence>MEEKKLISIGAESVVYLYKDTVVKERLKKLYRIKQIDESIRKRRAKLEFSLMKRAFESGIRVPAPIKISDDGYKIYMRYLGEDRFKDNFSLKHMAELGEEVAKMHKLGIVHGDLTTANLMLKDNKLYLIDFGLGNYSNKDEDKATDIFLLRNALNTRHPKESEAAFKIFLKSYRLVYGKQFKGIETHLKDIESRRRYNESD</sequence>
<reference evidence="12 13" key="1">
    <citation type="submission" date="2020-09" db="EMBL/GenBank/DDBJ databases">
        <title>Genomic characterization of a novel Parvarchaeota family in acid mine drainage sediments.</title>
        <authorList>
            <person name="Luo Z.-H."/>
        </authorList>
    </citation>
    <scope>NUCLEOTIDE SEQUENCE [LARGE SCALE GENOMIC DNA]</scope>
    <source>
        <strain evidence="12">MAS1_bins.189</strain>
    </source>
</reference>
<keyword evidence="8" id="KW-0067">ATP-binding</keyword>
<comment type="catalytic activity">
    <reaction evidence="9">
        <text>L-threonyl-[protein] + ATP = O-phospho-L-threonyl-[protein] + ADP + H(+)</text>
        <dbReference type="Rhea" id="RHEA:46608"/>
        <dbReference type="Rhea" id="RHEA-COMP:11060"/>
        <dbReference type="Rhea" id="RHEA-COMP:11605"/>
        <dbReference type="ChEBI" id="CHEBI:15378"/>
        <dbReference type="ChEBI" id="CHEBI:30013"/>
        <dbReference type="ChEBI" id="CHEBI:30616"/>
        <dbReference type="ChEBI" id="CHEBI:61977"/>
        <dbReference type="ChEBI" id="CHEBI:456216"/>
        <dbReference type="EC" id="2.7.11.1"/>
    </reaction>
</comment>
<evidence type="ECO:0000256" key="1">
    <source>
        <dbReference type="ARBA" id="ARBA00010630"/>
    </source>
</evidence>
<dbReference type="SUPFAM" id="SSF56112">
    <property type="entry name" value="Protein kinase-like (PK-like)"/>
    <property type="match status" value="1"/>
</dbReference>
<comment type="similarity">
    <text evidence="1">Belongs to the protein kinase superfamily. BUD32 family.</text>
</comment>
<protein>
    <recommendedName>
        <fullName evidence="2">non-specific serine/threonine protein kinase</fullName>
        <ecNumber evidence="2">2.7.11.1</ecNumber>
    </recommendedName>
</protein>